<evidence type="ECO:0000313" key="3">
    <source>
        <dbReference type="Proteomes" id="UP000669179"/>
    </source>
</evidence>
<dbReference type="AlphaFoldDB" id="A0A939PS04"/>
<protein>
    <recommendedName>
        <fullName evidence="4">Secreted protein</fullName>
    </recommendedName>
</protein>
<evidence type="ECO:0000256" key="1">
    <source>
        <dbReference type="SAM" id="SignalP"/>
    </source>
</evidence>
<feature type="chain" id="PRO_5037933605" description="Secreted protein" evidence="1">
    <location>
        <begin position="30"/>
        <end position="139"/>
    </location>
</feature>
<dbReference type="RefSeq" id="WP_208261716.1">
    <property type="nucleotide sequence ID" value="NZ_JAGEOJ010000022.1"/>
</dbReference>
<dbReference type="EMBL" id="JAGEOJ010000022">
    <property type="protein sequence ID" value="MBO2453691.1"/>
    <property type="molecule type" value="Genomic_DNA"/>
</dbReference>
<gene>
    <name evidence="2" type="ORF">J4573_41845</name>
</gene>
<comment type="caution">
    <text evidence="2">The sequence shown here is derived from an EMBL/GenBank/DDBJ whole genome shotgun (WGS) entry which is preliminary data.</text>
</comment>
<organism evidence="2 3">
    <name type="scientific">Actinomadura barringtoniae</name>
    <dbReference type="NCBI Taxonomy" id="1427535"/>
    <lineage>
        <taxon>Bacteria</taxon>
        <taxon>Bacillati</taxon>
        <taxon>Actinomycetota</taxon>
        <taxon>Actinomycetes</taxon>
        <taxon>Streptosporangiales</taxon>
        <taxon>Thermomonosporaceae</taxon>
        <taxon>Actinomadura</taxon>
    </lineage>
</organism>
<accession>A0A939PS04</accession>
<sequence>MKSAKLAAVLVAGAAVTGTTLLSASAASAAPAALDSRAAAKPTAVAAKATSFHKKAKGAEAKGTISIKSGRAKGWVRDTGPHDGKCAYAKIVWVSYKPRHVDTDRVKDCTGGHHYFSVRAGDHGNYWRPEGGAVSVYRK</sequence>
<feature type="signal peptide" evidence="1">
    <location>
        <begin position="1"/>
        <end position="29"/>
    </location>
</feature>
<keyword evidence="1" id="KW-0732">Signal</keyword>
<dbReference type="Proteomes" id="UP000669179">
    <property type="component" value="Unassembled WGS sequence"/>
</dbReference>
<evidence type="ECO:0008006" key="4">
    <source>
        <dbReference type="Google" id="ProtNLM"/>
    </source>
</evidence>
<proteinExistence type="predicted"/>
<reference evidence="2" key="1">
    <citation type="submission" date="2021-03" db="EMBL/GenBank/DDBJ databases">
        <authorList>
            <person name="Kanchanasin P."/>
            <person name="Saeng-In P."/>
            <person name="Phongsopitanun W."/>
            <person name="Yuki M."/>
            <person name="Kudo T."/>
            <person name="Ohkuma M."/>
            <person name="Tanasupawat S."/>
        </authorList>
    </citation>
    <scope>NUCLEOTIDE SEQUENCE</scope>
    <source>
        <strain evidence="2">GKU 128</strain>
    </source>
</reference>
<keyword evidence="3" id="KW-1185">Reference proteome</keyword>
<evidence type="ECO:0000313" key="2">
    <source>
        <dbReference type="EMBL" id="MBO2453691.1"/>
    </source>
</evidence>
<name>A0A939PS04_9ACTN</name>